<dbReference type="Proteomes" id="UP001234178">
    <property type="component" value="Unassembled WGS sequence"/>
</dbReference>
<evidence type="ECO:0000313" key="2">
    <source>
        <dbReference type="EMBL" id="KAK4036610.1"/>
    </source>
</evidence>
<feature type="region of interest" description="Disordered" evidence="1">
    <location>
        <begin position="104"/>
        <end position="130"/>
    </location>
</feature>
<protein>
    <submittedName>
        <fullName evidence="2">Uncharacterized protein</fullName>
    </submittedName>
</protein>
<comment type="caution">
    <text evidence="2">The sequence shown here is derived from an EMBL/GenBank/DDBJ whole genome shotgun (WGS) entry which is preliminary data.</text>
</comment>
<accession>A0ABR0B4I3</accession>
<sequence length="130" mass="14862">MDEITPRSISHHVVVHGQDRSAAMSNDIYRSLKLVSVYVTSRINWFGFHAVMKWTKNNPWVLSLSQSMAHLFNGRGASKCVVGRRKREKGRRLRTTSVSIDLFPSLSPSHPQNSPMFRSSPVSRVKWPEE</sequence>
<gene>
    <name evidence="2" type="ORF">OUZ56_028656</name>
</gene>
<keyword evidence="3" id="KW-1185">Reference proteome</keyword>
<reference evidence="2 3" key="1">
    <citation type="journal article" date="2023" name="Nucleic Acids Res.">
        <title>The hologenome of Daphnia magna reveals possible DNA methylation and microbiome-mediated evolution of the host genome.</title>
        <authorList>
            <person name="Chaturvedi A."/>
            <person name="Li X."/>
            <person name="Dhandapani V."/>
            <person name="Marshall H."/>
            <person name="Kissane S."/>
            <person name="Cuenca-Cambronero M."/>
            <person name="Asole G."/>
            <person name="Calvet F."/>
            <person name="Ruiz-Romero M."/>
            <person name="Marangio P."/>
            <person name="Guigo R."/>
            <person name="Rago D."/>
            <person name="Mirbahai L."/>
            <person name="Eastwood N."/>
            <person name="Colbourne J.K."/>
            <person name="Zhou J."/>
            <person name="Mallon E."/>
            <person name="Orsini L."/>
        </authorList>
    </citation>
    <scope>NUCLEOTIDE SEQUENCE [LARGE SCALE GENOMIC DNA]</scope>
    <source>
        <strain evidence="2">LRV0_1</strain>
    </source>
</reference>
<dbReference type="EMBL" id="JAOYFB010000040">
    <property type="protein sequence ID" value="KAK4036610.1"/>
    <property type="molecule type" value="Genomic_DNA"/>
</dbReference>
<proteinExistence type="predicted"/>
<feature type="compositionally biased region" description="Polar residues" evidence="1">
    <location>
        <begin position="106"/>
        <end position="122"/>
    </location>
</feature>
<evidence type="ECO:0000313" key="3">
    <source>
        <dbReference type="Proteomes" id="UP001234178"/>
    </source>
</evidence>
<evidence type="ECO:0000256" key="1">
    <source>
        <dbReference type="SAM" id="MobiDB-lite"/>
    </source>
</evidence>
<organism evidence="2 3">
    <name type="scientific">Daphnia magna</name>
    <dbReference type="NCBI Taxonomy" id="35525"/>
    <lineage>
        <taxon>Eukaryota</taxon>
        <taxon>Metazoa</taxon>
        <taxon>Ecdysozoa</taxon>
        <taxon>Arthropoda</taxon>
        <taxon>Crustacea</taxon>
        <taxon>Branchiopoda</taxon>
        <taxon>Diplostraca</taxon>
        <taxon>Cladocera</taxon>
        <taxon>Anomopoda</taxon>
        <taxon>Daphniidae</taxon>
        <taxon>Daphnia</taxon>
    </lineage>
</organism>
<name>A0ABR0B4I3_9CRUS</name>